<name>B2KBT9_ELUMP</name>
<dbReference type="Pfam" id="PF01494">
    <property type="entry name" value="FAD_binding_3"/>
    <property type="match status" value="1"/>
</dbReference>
<dbReference type="HOGENOM" id="CLU_024648_1_0_0"/>
<organism evidence="2 3">
    <name type="scientific">Elusimicrobium minutum (strain Pei191)</name>
    <dbReference type="NCBI Taxonomy" id="445932"/>
    <lineage>
        <taxon>Bacteria</taxon>
        <taxon>Pseudomonadati</taxon>
        <taxon>Elusimicrobiota</taxon>
        <taxon>Elusimicrobia</taxon>
        <taxon>Elusimicrobiales</taxon>
        <taxon>Elusimicrobiaceae</taxon>
        <taxon>Elusimicrobium</taxon>
    </lineage>
</organism>
<evidence type="ECO:0000313" key="2">
    <source>
        <dbReference type="EMBL" id="ACC97843.1"/>
    </source>
</evidence>
<dbReference type="InterPro" id="IPR050407">
    <property type="entry name" value="Geranylgeranyl_reductase"/>
</dbReference>
<dbReference type="KEGG" id="emi:Emin_0282"/>
<dbReference type="RefSeq" id="WP_012414458.1">
    <property type="nucleotide sequence ID" value="NC_010644.1"/>
</dbReference>
<dbReference type="GO" id="GO:0071949">
    <property type="term" value="F:FAD binding"/>
    <property type="evidence" value="ECO:0007669"/>
    <property type="project" value="InterPro"/>
</dbReference>
<dbReference type="Gene3D" id="3.50.50.60">
    <property type="entry name" value="FAD/NAD(P)-binding domain"/>
    <property type="match status" value="1"/>
</dbReference>
<dbReference type="PANTHER" id="PTHR42685">
    <property type="entry name" value="GERANYLGERANYL DIPHOSPHATE REDUCTASE"/>
    <property type="match status" value="1"/>
</dbReference>
<dbReference type="STRING" id="445932.Emin_0282"/>
<protein>
    <submittedName>
        <fullName evidence="2">Dehydrogenase family protein</fullName>
    </submittedName>
</protein>
<dbReference type="OrthoDB" id="9806565at2"/>
<dbReference type="AlphaFoldDB" id="B2KBT9"/>
<dbReference type="SUPFAM" id="SSF51905">
    <property type="entry name" value="FAD/NAD(P)-binding domain"/>
    <property type="match status" value="1"/>
</dbReference>
<proteinExistence type="predicted"/>
<dbReference type="Proteomes" id="UP000001029">
    <property type="component" value="Chromosome"/>
</dbReference>
<sequence>MKHFDIAIIGLGPAGATLARLLDGKFFRVAAIDKKGADSSFQKPCGGLLAPDAQKELAKFNLTLPKDILVDPQIFSVKTIDLKNRITKHYQRMYLNIDRSKFDSWLISLIPKNVKIFKNSICQYMLKTQRGFKIVFDENGHKQEITADYVVGADGADSFVRRMFFPKFNIRKYTAVQQWFKDEHQKPFYSCILDPENTDCYSWALSKDGHFIFGGAYPVSNSREKFERQKEKLSELGFKFPEPVKTEACMILRPNSFTEFCLGGGNVFLIGEAAGFISPSSLEGISSAFKTAKILGDIFNKHKENKHRAYASASRGLRFKLAAKLIFKCPFIYDSAFRKAVMNSGIKTIRTEE</sequence>
<dbReference type="NCBIfam" id="NF008519">
    <property type="entry name" value="PRK11445.1"/>
    <property type="match status" value="1"/>
</dbReference>
<feature type="domain" description="FAD-binding" evidence="1">
    <location>
        <begin position="134"/>
        <end position="292"/>
    </location>
</feature>
<evidence type="ECO:0000313" key="3">
    <source>
        <dbReference type="Proteomes" id="UP000001029"/>
    </source>
</evidence>
<keyword evidence="3" id="KW-1185">Reference proteome</keyword>
<accession>B2KBT9</accession>
<dbReference type="InterPro" id="IPR002938">
    <property type="entry name" value="FAD-bd"/>
</dbReference>
<dbReference type="InterPro" id="IPR036188">
    <property type="entry name" value="FAD/NAD-bd_sf"/>
</dbReference>
<dbReference type="PRINTS" id="PR00420">
    <property type="entry name" value="RNGMNOXGNASE"/>
</dbReference>
<evidence type="ECO:0000259" key="1">
    <source>
        <dbReference type="Pfam" id="PF01494"/>
    </source>
</evidence>
<gene>
    <name evidence="2" type="ordered locus">Emin_0282</name>
</gene>
<dbReference type="PANTHER" id="PTHR42685:SF22">
    <property type="entry name" value="CONDITIONED MEDIUM FACTOR RECEPTOR 1"/>
    <property type="match status" value="1"/>
</dbReference>
<reference evidence="2 3" key="1">
    <citation type="journal article" date="2009" name="Appl. Environ. Microbiol.">
        <title>Genomic analysis of 'Elusimicrobium minutum,' the first cultivated representative of the phylum 'Elusimicrobia' (formerly termite group 1).</title>
        <authorList>
            <person name="Herlemann D.P.R."/>
            <person name="Geissinger O."/>
            <person name="Ikeda-Ohtsubo W."/>
            <person name="Kunin V."/>
            <person name="Sun H."/>
            <person name="Lapidus A."/>
            <person name="Hugenholtz P."/>
            <person name="Brune A."/>
        </authorList>
    </citation>
    <scope>NUCLEOTIDE SEQUENCE [LARGE SCALE GENOMIC DNA]</scope>
    <source>
        <strain evidence="2 3">Pei191</strain>
    </source>
</reference>
<dbReference type="EMBL" id="CP001055">
    <property type="protein sequence ID" value="ACC97843.1"/>
    <property type="molecule type" value="Genomic_DNA"/>
</dbReference>